<proteinExistence type="predicted"/>
<sequence length="468" mass="50745">MPASTKASHILIFPYPAQGHMLPTLDLSHQLSLRGLTLTILITPKNLPTLNPLLSAHPSIQTLVLPLPHHPSLPAGVENVRELGNSGNVPIINALGKLHDPIIQWFKSHPNPPVALISDFFLGWTQHLANQLGIPRLVFYTSGAFLTCVCNFLWQNVKTVHSLPVVKFSDLPRSPVFAAEHLPSSFRAYRESDPDMEFLKDGALANIRSWGCVFNSFDELEGEYLDHLRKEMGHGRVWGVGPISLAGGDEKIGRVNPDKNSGGGVLSWLDGCPDGSVVYVCFGSQKLLKKEQMEALAFGLEQSGIRFVWVVKSVSTEKMADGYGVLPDGFEDRVSGRGMVIKGWASQVSILSHPAVGGFLSHCGWNSLLEGIVAGVMILAWPMEADQFVNARLLVEDMGAAVRVGEGGDSVPDSFELARIVAESMSGNTAQKVKAKELRDKAFQAVRKGGSSCKGFEGLVTELAQLGR</sequence>
<comment type="caution">
    <text evidence="1">The sequence shown here is derived from an EMBL/GenBank/DDBJ whole genome shotgun (WGS) entry which is preliminary data.</text>
</comment>
<gene>
    <name evidence="1" type="ORF">Vadar_012576</name>
</gene>
<reference evidence="1 2" key="1">
    <citation type="journal article" date="2021" name="Hortic Res">
        <title>High-quality reference genome and annotation aids understanding of berry development for evergreen blueberry (Vaccinium darrowii).</title>
        <authorList>
            <person name="Yu J."/>
            <person name="Hulse-Kemp A.M."/>
            <person name="Babiker E."/>
            <person name="Staton M."/>
        </authorList>
    </citation>
    <scope>NUCLEOTIDE SEQUENCE [LARGE SCALE GENOMIC DNA]</scope>
    <source>
        <strain evidence="2">cv. NJ 8807/NJ 8810</strain>
        <tissue evidence="1">Young leaf</tissue>
    </source>
</reference>
<accession>A0ACB7WZZ9</accession>
<dbReference type="EMBL" id="CM037152">
    <property type="protein sequence ID" value="KAH7834083.1"/>
    <property type="molecule type" value="Genomic_DNA"/>
</dbReference>
<name>A0ACB7WZZ9_9ERIC</name>
<organism evidence="1 2">
    <name type="scientific">Vaccinium darrowii</name>
    <dbReference type="NCBI Taxonomy" id="229202"/>
    <lineage>
        <taxon>Eukaryota</taxon>
        <taxon>Viridiplantae</taxon>
        <taxon>Streptophyta</taxon>
        <taxon>Embryophyta</taxon>
        <taxon>Tracheophyta</taxon>
        <taxon>Spermatophyta</taxon>
        <taxon>Magnoliopsida</taxon>
        <taxon>eudicotyledons</taxon>
        <taxon>Gunneridae</taxon>
        <taxon>Pentapetalae</taxon>
        <taxon>asterids</taxon>
        <taxon>Ericales</taxon>
        <taxon>Ericaceae</taxon>
        <taxon>Vaccinioideae</taxon>
        <taxon>Vaccinieae</taxon>
        <taxon>Vaccinium</taxon>
    </lineage>
</organism>
<protein>
    <submittedName>
        <fullName evidence="1">Uncharacterized protein</fullName>
    </submittedName>
</protein>
<keyword evidence="2" id="KW-1185">Reference proteome</keyword>
<dbReference type="Proteomes" id="UP000828048">
    <property type="component" value="Chromosome 2"/>
</dbReference>
<evidence type="ECO:0000313" key="2">
    <source>
        <dbReference type="Proteomes" id="UP000828048"/>
    </source>
</evidence>
<evidence type="ECO:0000313" key="1">
    <source>
        <dbReference type="EMBL" id="KAH7834083.1"/>
    </source>
</evidence>